<dbReference type="Proteomes" id="UP000464314">
    <property type="component" value="Chromosome"/>
</dbReference>
<name>A0A6P1TGE5_9FIRM</name>
<evidence type="ECO:0000313" key="1">
    <source>
        <dbReference type="EMBL" id="QHQ60270.1"/>
    </source>
</evidence>
<organism evidence="1 2">
    <name type="scientific">Anaerocolumna sedimenticola</name>
    <dbReference type="NCBI Taxonomy" id="2696063"/>
    <lineage>
        <taxon>Bacteria</taxon>
        <taxon>Bacillati</taxon>
        <taxon>Bacillota</taxon>
        <taxon>Clostridia</taxon>
        <taxon>Lachnospirales</taxon>
        <taxon>Lachnospiraceae</taxon>
        <taxon>Anaerocolumna</taxon>
    </lineage>
</organism>
<dbReference type="RefSeq" id="WP_161837106.1">
    <property type="nucleotide sequence ID" value="NZ_CP048000.1"/>
</dbReference>
<dbReference type="Gene3D" id="2.60.40.1500">
    <property type="entry name" value="Glycosyl hydrolase domain, family 39"/>
    <property type="match status" value="1"/>
</dbReference>
<dbReference type="AlphaFoldDB" id="A0A6P1TGE5"/>
<dbReference type="EMBL" id="CP048000">
    <property type="protein sequence ID" value="QHQ60270.1"/>
    <property type="molecule type" value="Genomic_DNA"/>
</dbReference>
<proteinExistence type="predicted"/>
<dbReference type="KEGG" id="anr:Ana3638_05310"/>
<accession>A0A6P1TGE5</accession>
<reference evidence="1 2" key="1">
    <citation type="submission" date="2020-01" db="EMBL/GenBank/DDBJ databases">
        <title>Genome analysis of Anaerocolumna sp. CBA3638.</title>
        <authorList>
            <person name="Kim J."/>
            <person name="Roh S.W."/>
        </authorList>
    </citation>
    <scope>NUCLEOTIDE SEQUENCE [LARGE SCALE GENOMIC DNA]</scope>
    <source>
        <strain evidence="1 2">CBA3638</strain>
    </source>
</reference>
<protein>
    <submittedName>
        <fullName evidence="1">Uncharacterized protein</fullName>
    </submittedName>
</protein>
<keyword evidence="2" id="KW-1185">Reference proteome</keyword>
<evidence type="ECO:0000313" key="2">
    <source>
        <dbReference type="Proteomes" id="UP000464314"/>
    </source>
</evidence>
<gene>
    <name evidence="1" type="ORF">Ana3638_05310</name>
</gene>
<sequence>METKEEVETLKQLSHPFLKKSISSVTNQALDYETVLEPHEIRLIQISKRD</sequence>